<dbReference type="SMART" id="SM00028">
    <property type="entry name" value="TPR"/>
    <property type="match status" value="3"/>
</dbReference>
<accession>A0A3B1CUX3</accession>
<gene>
    <name evidence="1" type="ORF">MNBD_NITROSPINAE03-1930</name>
</gene>
<sequence length="243" mass="28575">AFHKAEEIIEQIEKEKEKELFVEGAPECTRKFLILALSEADFRDFGMEDEERKISSLLSDILQKTKHIDFLNADLDLDARIDYAILLTRQKHYETAEKIFRSLIQQDVDNAGPAFNNFAVELRKNKEYKKAFEIYTELLKYNVPEKDIVIQNMMMAGRKYAQITRAQNKAEKAIEIYEKTIKYAKDAENMEWALCDMALAYLEIQDTEQALMFFNMAIKKNKNLVESEQFKSYKPLHRFTNAR</sequence>
<dbReference type="Gene3D" id="1.25.40.10">
    <property type="entry name" value="Tetratricopeptide repeat domain"/>
    <property type="match status" value="2"/>
</dbReference>
<protein>
    <submittedName>
        <fullName evidence="1">Uncharacterized protein</fullName>
    </submittedName>
</protein>
<reference evidence="1" key="1">
    <citation type="submission" date="2018-06" db="EMBL/GenBank/DDBJ databases">
        <authorList>
            <person name="Zhirakovskaya E."/>
        </authorList>
    </citation>
    <scope>NUCLEOTIDE SEQUENCE</scope>
</reference>
<dbReference type="EMBL" id="UOGB01000182">
    <property type="protein sequence ID" value="VAX20477.1"/>
    <property type="molecule type" value="Genomic_DNA"/>
</dbReference>
<dbReference type="InterPro" id="IPR011990">
    <property type="entry name" value="TPR-like_helical_dom_sf"/>
</dbReference>
<feature type="non-terminal residue" evidence="1">
    <location>
        <position position="1"/>
    </location>
</feature>
<name>A0A3B1CUX3_9ZZZZ</name>
<proteinExistence type="predicted"/>
<dbReference type="AlphaFoldDB" id="A0A3B1CUX3"/>
<evidence type="ECO:0000313" key="1">
    <source>
        <dbReference type="EMBL" id="VAX20477.1"/>
    </source>
</evidence>
<dbReference type="SUPFAM" id="SSF48452">
    <property type="entry name" value="TPR-like"/>
    <property type="match status" value="1"/>
</dbReference>
<dbReference type="InterPro" id="IPR019734">
    <property type="entry name" value="TPR_rpt"/>
</dbReference>
<organism evidence="1">
    <name type="scientific">hydrothermal vent metagenome</name>
    <dbReference type="NCBI Taxonomy" id="652676"/>
    <lineage>
        <taxon>unclassified sequences</taxon>
        <taxon>metagenomes</taxon>
        <taxon>ecological metagenomes</taxon>
    </lineage>
</organism>